<dbReference type="InterPro" id="IPR008920">
    <property type="entry name" value="TF_FadR/GntR_C"/>
</dbReference>
<dbReference type="GO" id="GO:0003677">
    <property type="term" value="F:DNA binding"/>
    <property type="evidence" value="ECO:0007669"/>
    <property type="project" value="UniProtKB-KW"/>
</dbReference>
<dbReference type="SUPFAM" id="SSF46785">
    <property type="entry name" value="Winged helix' DNA-binding domain"/>
    <property type="match status" value="1"/>
</dbReference>
<dbReference type="RefSeq" id="WP_006160322.1">
    <property type="nucleotide sequence ID" value="NZ_EQ999546.1"/>
</dbReference>
<dbReference type="Gene3D" id="1.10.10.10">
    <property type="entry name" value="Winged helix-like DNA-binding domain superfamily/Winged helix DNA-binding domain"/>
    <property type="match status" value="1"/>
</dbReference>
<accession>A0A0E1WYZ3</accession>
<dbReference type="InterPro" id="IPR036388">
    <property type="entry name" value="WH-like_DNA-bd_sf"/>
</dbReference>
<keyword evidence="1" id="KW-0805">Transcription regulation</keyword>
<dbReference type="HOGENOM" id="CLU_017584_5_1_5"/>
<dbReference type="PROSITE" id="PS50949">
    <property type="entry name" value="HTH_GNTR"/>
    <property type="match status" value="1"/>
</dbReference>
<sequence>MVKEPRFSSRLEKPLTTAQYVADYLRKRMLSGEIRAGDRLKQNHLAEMLGVSSTPVREALRDLAAEGLVRLDARSGCVARGLTFQDAEDIYTARLALEPILLKRNFARITPEILEECETINEKMRAETDLVVWARLNNEFHMKLLGIDYPSRMTEIVQQLFEYAEPFVAISLYAHEEQLKRSYDEHRLLLEKHRQNDLEAATELLYRHQRMMLSLIEKKMKDRSVAL</sequence>
<dbReference type="Pfam" id="PF07729">
    <property type="entry name" value="FCD"/>
    <property type="match status" value="1"/>
</dbReference>
<keyword evidence="3" id="KW-0804">Transcription</keyword>
<dbReference type="EMBL" id="EQ999546">
    <property type="protein sequence ID" value="EEZ29973.1"/>
    <property type="molecule type" value="Genomic_DNA"/>
</dbReference>
<dbReference type="GO" id="GO:0003700">
    <property type="term" value="F:DNA-binding transcription factor activity"/>
    <property type="evidence" value="ECO:0007669"/>
    <property type="project" value="InterPro"/>
</dbReference>
<protein>
    <submittedName>
        <fullName evidence="5">Transcriptional regulator</fullName>
    </submittedName>
</protein>
<evidence type="ECO:0000313" key="5">
    <source>
        <dbReference type="EMBL" id="EEZ29973.1"/>
    </source>
</evidence>
<dbReference type="PANTHER" id="PTHR43537:SF24">
    <property type="entry name" value="GLUCONATE OPERON TRANSCRIPTIONAL REPRESSOR"/>
    <property type="match status" value="1"/>
</dbReference>
<dbReference type="Gene3D" id="1.20.120.530">
    <property type="entry name" value="GntR ligand-binding domain-like"/>
    <property type="match status" value="1"/>
</dbReference>
<feature type="domain" description="HTH gntR-type" evidence="4">
    <location>
        <begin position="15"/>
        <end position="82"/>
    </location>
</feature>
<dbReference type="SUPFAM" id="SSF48008">
    <property type="entry name" value="GntR ligand-binding domain-like"/>
    <property type="match status" value="1"/>
</dbReference>
<dbReference type="InterPro" id="IPR011711">
    <property type="entry name" value="GntR_C"/>
</dbReference>
<dbReference type="InterPro" id="IPR036390">
    <property type="entry name" value="WH_DNA-bd_sf"/>
</dbReference>
<name>A0A0E1WYZ3_9HYPH</name>
<proteinExistence type="predicted"/>
<reference evidence="5" key="1">
    <citation type="submission" date="2009-01" db="EMBL/GenBank/DDBJ databases">
        <title>The Genome Sequence of Brucella pinnipedialis M292/94/1.</title>
        <authorList>
            <consortium name="The Broad Institute Genome Sequencing Platform"/>
            <person name="Ward D."/>
            <person name="Young S.K."/>
            <person name="Kodira C.D."/>
            <person name="Zeng Q."/>
            <person name="Koehrsen M."/>
            <person name="Alvarado L."/>
            <person name="Berlin A."/>
            <person name="Borenstein D."/>
            <person name="Chen Z."/>
            <person name="Engels R."/>
            <person name="Freedman E."/>
            <person name="Gellesch M."/>
            <person name="Goldberg J."/>
            <person name="Griggs A."/>
            <person name="Gujja S."/>
            <person name="Heiman D."/>
            <person name="Hepburn T."/>
            <person name="Howarth C."/>
            <person name="Jen D."/>
            <person name="Larson L."/>
            <person name="Lewis B."/>
            <person name="Mehta T."/>
            <person name="Park D."/>
            <person name="Pearson M."/>
            <person name="Roberts A."/>
            <person name="Saif S."/>
            <person name="Shea T."/>
            <person name="Shenoy N."/>
            <person name="Sisk P."/>
            <person name="Stolte C."/>
            <person name="Sykes S."/>
            <person name="Walk T."/>
            <person name="White J."/>
            <person name="Yandava C."/>
            <person name="Whatmore A.M."/>
            <person name="Perrett L.L."/>
            <person name="O'Callaghan D."/>
            <person name="Nusbaum C."/>
            <person name="Galagan J."/>
            <person name="Birren B."/>
        </authorList>
    </citation>
    <scope>NUCLEOTIDE SEQUENCE [LARGE SCALE GENOMIC DNA]</scope>
    <source>
        <strain evidence="5">M292/94/1</strain>
    </source>
</reference>
<dbReference type="Proteomes" id="UP000004659">
    <property type="component" value="Unassembled WGS sequence"/>
</dbReference>
<dbReference type="CDD" id="cd07377">
    <property type="entry name" value="WHTH_GntR"/>
    <property type="match status" value="1"/>
</dbReference>
<dbReference type="PANTHER" id="PTHR43537">
    <property type="entry name" value="TRANSCRIPTIONAL REGULATOR, GNTR FAMILY"/>
    <property type="match status" value="1"/>
</dbReference>
<keyword evidence="2" id="KW-0238">DNA-binding</keyword>
<dbReference type="InterPro" id="IPR000524">
    <property type="entry name" value="Tscrpt_reg_HTH_GntR"/>
</dbReference>
<gene>
    <name evidence="5" type="ORF">BALG_00092</name>
</gene>
<organism evidence="5">
    <name type="scientific">Brucella pinnipedialis M292/94/1</name>
    <dbReference type="NCBI Taxonomy" id="520462"/>
    <lineage>
        <taxon>Bacteria</taxon>
        <taxon>Pseudomonadati</taxon>
        <taxon>Pseudomonadota</taxon>
        <taxon>Alphaproteobacteria</taxon>
        <taxon>Hyphomicrobiales</taxon>
        <taxon>Brucellaceae</taxon>
        <taxon>Brucella/Ochrobactrum group</taxon>
        <taxon>Brucella</taxon>
    </lineage>
</organism>
<evidence type="ECO:0000256" key="1">
    <source>
        <dbReference type="ARBA" id="ARBA00023015"/>
    </source>
</evidence>
<evidence type="ECO:0000259" key="4">
    <source>
        <dbReference type="PROSITE" id="PS50949"/>
    </source>
</evidence>
<dbReference type="SMART" id="SM00345">
    <property type="entry name" value="HTH_GNTR"/>
    <property type="match status" value="1"/>
</dbReference>
<evidence type="ECO:0000256" key="3">
    <source>
        <dbReference type="ARBA" id="ARBA00023163"/>
    </source>
</evidence>
<dbReference type="SMART" id="SM00895">
    <property type="entry name" value="FCD"/>
    <property type="match status" value="1"/>
</dbReference>
<dbReference type="AlphaFoldDB" id="A0A0E1WYZ3"/>
<dbReference type="Pfam" id="PF00392">
    <property type="entry name" value="GntR"/>
    <property type="match status" value="1"/>
</dbReference>
<evidence type="ECO:0000256" key="2">
    <source>
        <dbReference type="ARBA" id="ARBA00023125"/>
    </source>
</evidence>